<dbReference type="Proteomes" id="UP000447833">
    <property type="component" value="Unassembled WGS sequence"/>
</dbReference>
<organism evidence="4 5">
    <name type="scientific">Guptibacillus hwajinpoensis</name>
    <dbReference type="NCBI Taxonomy" id="208199"/>
    <lineage>
        <taxon>Bacteria</taxon>
        <taxon>Bacillati</taxon>
        <taxon>Bacillota</taxon>
        <taxon>Bacilli</taxon>
        <taxon>Bacillales</taxon>
        <taxon>Guptibacillaceae</taxon>
        <taxon>Guptibacillus</taxon>
    </lineage>
</organism>
<evidence type="ECO:0000259" key="3">
    <source>
        <dbReference type="PROSITE" id="PS51186"/>
    </source>
</evidence>
<dbReference type="Pfam" id="PF00583">
    <property type="entry name" value="Acetyltransf_1"/>
    <property type="match status" value="2"/>
</dbReference>
<dbReference type="SUPFAM" id="SSF55729">
    <property type="entry name" value="Acyl-CoA N-acyltransferases (Nat)"/>
    <property type="match status" value="2"/>
</dbReference>
<feature type="domain" description="N-acetyltransferase" evidence="3">
    <location>
        <begin position="10"/>
        <end position="161"/>
    </location>
</feature>
<protein>
    <submittedName>
        <fullName evidence="4">GNAT family N-acetyltransferase</fullName>
    </submittedName>
</protein>
<dbReference type="PANTHER" id="PTHR43877">
    <property type="entry name" value="AMINOALKYLPHOSPHONATE N-ACETYLTRANSFERASE-RELATED-RELATED"/>
    <property type="match status" value="1"/>
</dbReference>
<keyword evidence="1 4" id="KW-0808">Transferase</keyword>
<dbReference type="InterPro" id="IPR016181">
    <property type="entry name" value="Acyl_CoA_acyltransferase"/>
</dbReference>
<dbReference type="PANTHER" id="PTHR43877:SF2">
    <property type="entry name" value="AMINOALKYLPHOSPHONATE N-ACETYLTRANSFERASE-RELATED"/>
    <property type="match status" value="1"/>
</dbReference>
<dbReference type="InterPro" id="IPR000182">
    <property type="entry name" value="GNAT_dom"/>
</dbReference>
<evidence type="ECO:0000256" key="1">
    <source>
        <dbReference type="ARBA" id="ARBA00022679"/>
    </source>
</evidence>
<dbReference type="Gene3D" id="3.40.630.30">
    <property type="match status" value="2"/>
</dbReference>
<dbReference type="InterPro" id="IPR050832">
    <property type="entry name" value="Bact_Acetyltransf"/>
</dbReference>
<proteinExistence type="predicted"/>
<comment type="caution">
    <text evidence="4">The sequence shown here is derived from an EMBL/GenBank/DDBJ whole genome shotgun (WGS) entry which is preliminary data.</text>
</comment>
<evidence type="ECO:0000313" key="5">
    <source>
        <dbReference type="Proteomes" id="UP000447833"/>
    </source>
</evidence>
<reference evidence="4 5" key="1">
    <citation type="submission" date="2019-11" db="EMBL/GenBank/DDBJ databases">
        <title>Genome sequences of 17 halophilic strains isolated from different environments.</title>
        <authorList>
            <person name="Furrow R.E."/>
        </authorList>
    </citation>
    <scope>NUCLEOTIDE SEQUENCE [LARGE SCALE GENOMIC DNA]</scope>
    <source>
        <strain evidence="4 5">22506_14_FS</strain>
    </source>
</reference>
<dbReference type="EMBL" id="WMEY01000004">
    <property type="protein sequence ID" value="MYL64301.1"/>
    <property type="molecule type" value="Genomic_DNA"/>
</dbReference>
<dbReference type="PROSITE" id="PS51186">
    <property type="entry name" value="GNAT"/>
    <property type="match status" value="2"/>
</dbReference>
<name>A0A845F0H2_9BACL</name>
<evidence type="ECO:0000256" key="2">
    <source>
        <dbReference type="ARBA" id="ARBA00023315"/>
    </source>
</evidence>
<dbReference type="CDD" id="cd04301">
    <property type="entry name" value="NAT_SF"/>
    <property type="match status" value="2"/>
</dbReference>
<dbReference type="GO" id="GO:0016747">
    <property type="term" value="F:acyltransferase activity, transferring groups other than amino-acyl groups"/>
    <property type="evidence" value="ECO:0007669"/>
    <property type="project" value="InterPro"/>
</dbReference>
<gene>
    <name evidence="4" type="ORF">GLW07_13165</name>
</gene>
<sequence>MKTITHPSIKLTPSLNQEDYKEILRLKECCLEKEDVTLKLELDHKRNQSHNGSVDQNKVNEFMFYDDHVLIGYMGICQFGSEALEVNGMVHPDYRRMGVFKRLFSYVQDEWNKRESKQMLLLCDRNSTPGIKFIKSTGAHYENSEYEMHLVGEASEAIDMTNLHFRKALKQDAKEIARQNAIYFHVNSEEASLEGMDVFLAEWNQSVIGKVHIELQNGVGGIYGLGVLPEYRRQGFGREILMKAVKKLREKQAQQILLQVAVKNKQALNLYQSCGFKETSTMDYFKLTKK</sequence>
<evidence type="ECO:0000313" key="4">
    <source>
        <dbReference type="EMBL" id="MYL64301.1"/>
    </source>
</evidence>
<accession>A0A845F0H2</accession>
<dbReference type="AlphaFoldDB" id="A0A845F0H2"/>
<dbReference type="RefSeq" id="WP_160919764.1">
    <property type="nucleotide sequence ID" value="NZ_WMEY01000004.1"/>
</dbReference>
<keyword evidence="2" id="KW-0012">Acyltransferase</keyword>
<feature type="domain" description="N-acetyltransferase" evidence="3">
    <location>
        <begin position="163"/>
        <end position="290"/>
    </location>
</feature>